<dbReference type="GO" id="GO:0016020">
    <property type="term" value="C:membrane"/>
    <property type="evidence" value="ECO:0007669"/>
    <property type="project" value="UniProtKB-SubCell"/>
</dbReference>
<evidence type="ECO:0000256" key="5">
    <source>
        <dbReference type="ARBA" id="ARBA00023136"/>
    </source>
</evidence>
<dbReference type="InterPro" id="IPR008844">
    <property type="entry name" value="Spore_GerAC-like"/>
</dbReference>
<evidence type="ECO:0000313" key="11">
    <source>
        <dbReference type="EMBL" id="MBD2867602.1"/>
    </source>
</evidence>
<dbReference type="Proteomes" id="UP000632125">
    <property type="component" value="Unassembled WGS sequence"/>
</dbReference>
<keyword evidence="12" id="KW-1185">Reference proteome</keyword>
<dbReference type="Pfam" id="PF05504">
    <property type="entry name" value="Spore_GerAC"/>
    <property type="match status" value="1"/>
</dbReference>
<dbReference type="InterPro" id="IPR057336">
    <property type="entry name" value="GerAC_N"/>
</dbReference>
<evidence type="ECO:0000256" key="3">
    <source>
        <dbReference type="ARBA" id="ARBA00022544"/>
    </source>
</evidence>
<dbReference type="Gene3D" id="3.30.300.210">
    <property type="entry name" value="Nutrient germinant receptor protein C, domain 3"/>
    <property type="match status" value="1"/>
</dbReference>
<dbReference type="InterPro" id="IPR046953">
    <property type="entry name" value="Spore_GerAC-like_C"/>
</dbReference>
<dbReference type="RefSeq" id="WP_190858289.1">
    <property type="nucleotide sequence ID" value="NZ_JACXIY010000003.1"/>
</dbReference>
<dbReference type="AlphaFoldDB" id="A0A927H4P5"/>
<reference evidence="11" key="1">
    <citation type="submission" date="2020-09" db="EMBL/GenBank/DDBJ databases">
        <title>A novel bacterium of genus Paenibacillus, isolated from South China Sea.</title>
        <authorList>
            <person name="Huang H."/>
            <person name="Mo K."/>
            <person name="Hu Y."/>
        </authorList>
    </citation>
    <scope>NUCLEOTIDE SEQUENCE</scope>
    <source>
        <strain evidence="11">IB182493</strain>
    </source>
</reference>
<comment type="caution">
    <text evidence="11">The sequence shown here is derived from an EMBL/GenBank/DDBJ whole genome shotgun (WGS) entry which is preliminary data.</text>
</comment>
<comment type="similarity">
    <text evidence="2">Belongs to the GerABKC lipoprotein family.</text>
</comment>
<accession>A0A927H4P5</accession>
<gene>
    <name evidence="11" type="ORF">IDH41_03360</name>
</gene>
<dbReference type="PROSITE" id="PS51257">
    <property type="entry name" value="PROKAR_LIPOPROTEIN"/>
    <property type="match status" value="1"/>
</dbReference>
<dbReference type="EMBL" id="JACXIY010000003">
    <property type="protein sequence ID" value="MBD2867602.1"/>
    <property type="molecule type" value="Genomic_DNA"/>
</dbReference>
<evidence type="ECO:0000256" key="4">
    <source>
        <dbReference type="ARBA" id="ARBA00022729"/>
    </source>
</evidence>
<organism evidence="11 12">
    <name type="scientific">Paenibacillus arenilitoris</name>
    <dbReference type="NCBI Taxonomy" id="2772299"/>
    <lineage>
        <taxon>Bacteria</taxon>
        <taxon>Bacillati</taxon>
        <taxon>Bacillota</taxon>
        <taxon>Bacilli</taxon>
        <taxon>Bacillales</taxon>
        <taxon>Paenibacillaceae</taxon>
        <taxon>Paenibacillus</taxon>
    </lineage>
</organism>
<keyword evidence="4 8" id="KW-0732">Signal</keyword>
<sequence>MSRALRRLAASCLCLSVLAGCSNEGIVDHIRIVSVLGFDKNEAGYSGTALYADYAGKGKITTLRANAKQTNLVLNEFDLQSAKHVRIEKLRMLFFSKSLAEQGISSFLKTICKDPLISNYLIMAVSEESAAALSESLAGKESIELPYHLIEHNMRRGTIPLSNLSTVLFDYYGTGRDFSVPYLRLNGKGDIEIAGYGIFKDDRLKLVLNRNEMLHYKMLQGKYLKGDIPFTVSDGKREGSAIFSINYGKQYKTVDAEPNKAQINFNFQLNGMVKEYPEWFDLKDEAYNDRLLAQLEAQIRDKLSSLLLKLQEEKVDPLGIGDLVRSRRRSWSEEQFYAAEYSNVDFGIRLHLRISKSGIGE</sequence>
<evidence type="ECO:0000259" key="10">
    <source>
        <dbReference type="Pfam" id="PF25198"/>
    </source>
</evidence>
<keyword evidence="7" id="KW-0449">Lipoprotein</keyword>
<keyword evidence="3" id="KW-0309">Germination</keyword>
<dbReference type="PANTHER" id="PTHR35789:SF1">
    <property type="entry name" value="SPORE GERMINATION PROTEIN B3"/>
    <property type="match status" value="1"/>
</dbReference>
<evidence type="ECO:0000313" key="12">
    <source>
        <dbReference type="Proteomes" id="UP000632125"/>
    </source>
</evidence>
<dbReference type="PANTHER" id="PTHR35789">
    <property type="entry name" value="SPORE GERMINATION PROTEIN B3"/>
    <property type="match status" value="1"/>
</dbReference>
<feature type="signal peptide" evidence="8">
    <location>
        <begin position="1"/>
        <end position="19"/>
    </location>
</feature>
<keyword evidence="6" id="KW-0564">Palmitate</keyword>
<proteinExistence type="inferred from homology"/>
<evidence type="ECO:0000256" key="2">
    <source>
        <dbReference type="ARBA" id="ARBA00007886"/>
    </source>
</evidence>
<evidence type="ECO:0000259" key="9">
    <source>
        <dbReference type="Pfam" id="PF05504"/>
    </source>
</evidence>
<dbReference type="Pfam" id="PF25198">
    <property type="entry name" value="Spore_GerAC_N"/>
    <property type="match status" value="1"/>
</dbReference>
<keyword evidence="5" id="KW-0472">Membrane</keyword>
<evidence type="ECO:0000256" key="7">
    <source>
        <dbReference type="ARBA" id="ARBA00023288"/>
    </source>
</evidence>
<feature type="domain" description="Spore germination GerAC-like C-terminal" evidence="9">
    <location>
        <begin position="195"/>
        <end position="358"/>
    </location>
</feature>
<protein>
    <submittedName>
        <fullName evidence="11">Ger(X)C family spore germination protein</fullName>
    </submittedName>
</protein>
<name>A0A927H4P5_9BACL</name>
<dbReference type="InterPro" id="IPR038501">
    <property type="entry name" value="Spore_GerAC_C_sf"/>
</dbReference>
<comment type="subcellular location">
    <subcellularLocation>
        <location evidence="1">Membrane</location>
        <topology evidence="1">Lipid-anchor</topology>
    </subcellularLocation>
</comment>
<evidence type="ECO:0000256" key="8">
    <source>
        <dbReference type="SAM" id="SignalP"/>
    </source>
</evidence>
<evidence type="ECO:0000256" key="6">
    <source>
        <dbReference type="ARBA" id="ARBA00023139"/>
    </source>
</evidence>
<dbReference type="GO" id="GO:0009847">
    <property type="term" value="P:spore germination"/>
    <property type="evidence" value="ECO:0007669"/>
    <property type="project" value="InterPro"/>
</dbReference>
<dbReference type="NCBIfam" id="TIGR02887">
    <property type="entry name" value="spore_ger_x_C"/>
    <property type="match status" value="1"/>
</dbReference>
<evidence type="ECO:0000256" key="1">
    <source>
        <dbReference type="ARBA" id="ARBA00004635"/>
    </source>
</evidence>
<feature type="domain" description="Spore germination protein N-terminal" evidence="10">
    <location>
        <begin position="27"/>
        <end position="184"/>
    </location>
</feature>
<feature type="chain" id="PRO_5039312157" evidence="8">
    <location>
        <begin position="20"/>
        <end position="361"/>
    </location>
</feature>